<organism evidence="1 2">
    <name type="scientific">Gigaspora margarita</name>
    <dbReference type="NCBI Taxonomy" id="4874"/>
    <lineage>
        <taxon>Eukaryota</taxon>
        <taxon>Fungi</taxon>
        <taxon>Fungi incertae sedis</taxon>
        <taxon>Mucoromycota</taxon>
        <taxon>Glomeromycotina</taxon>
        <taxon>Glomeromycetes</taxon>
        <taxon>Diversisporales</taxon>
        <taxon>Gigasporaceae</taxon>
        <taxon>Gigaspora</taxon>
    </lineage>
</organism>
<keyword evidence="2" id="KW-1185">Reference proteome</keyword>
<comment type="caution">
    <text evidence="1">The sequence shown here is derived from an EMBL/GenBank/DDBJ whole genome shotgun (WGS) entry which is preliminary data.</text>
</comment>
<reference evidence="1 2" key="1">
    <citation type="submission" date="2021-06" db="EMBL/GenBank/DDBJ databases">
        <authorList>
            <person name="Kallberg Y."/>
            <person name="Tangrot J."/>
            <person name="Rosling A."/>
        </authorList>
    </citation>
    <scope>NUCLEOTIDE SEQUENCE [LARGE SCALE GENOMIC DNA]</scope>
    <source>
        <strain evidence="1 2">120-4 pot B 10/14</strain>
    </source>
</reference>
<accession>A0ABN7VZM2</accession>
<evidence type="ECO:0000313" key="2">
    <source>
        <dbReference type="Proteomes" id="UP000789901"/>
    </source>
</evidence>
<proteinExistence type="predicted"/>
<gene>
    <name evidence="1" type="ORF">GMARGA_LOCUS24809</name>
</gene>
<evidence type="ECO:0000313" key="1">
    <source>
        <dbReference type="EMBL" id="CAG8809018.1"/>
    </source>
</evidence>
<dbReference type="Proteomes" id="UP000789901">
    <property type="component" value="Unassembled WGS sequence"/>
</dbReference>
<dbReference type="EMBL" id="CAJVQB010026648">
    <property type="protein sequence ID" value="CAG8809018.1"/>
    <property type="molecule type" value="Genomic_DNA"/>
</dbReference>
<protein>
    <submittedName>
        <fullName evidence="1">16100_t:CDS:1</fullName>
    </submittedName>
</protein>
<name>A0ABN7VZM2_GIGMA</name>
<sequence length="133" mass="15373">MIPFTFSSPRKFHAHNLTITKLHRALKISFKLIKTIKNLDISYSSHFIIDEINISIDKIKKLTNIDIQPLPQDALNTNTYPNSLQAITSLKNTIYLARNLELEKEKKETINGAILRRYTNFTDNITKMIDSIL</sequence>